<keyword evidence="2" id="KW-0479">Metal-binding</keyword>
<keyword evidence="7" id="KW-1185">Reference proteome</keyword>
<dbReference type="Gene3D" id="3.50.50.60">
    <property type="entry name" value="FAD/NAD(P)-binding domain"/>
    <property type="match status" value="1"/>
</dbReference>
<dbReference type="SUPFAM" id="SSF51905">
    <property type="entry name" value="FAD/NAD(P)-binding domain"/>
    <property type="match status" value="1"/>
</dbReference>
<dbReference type="GO" id="GO:0046872">
    <property type="term" value="F:metal ion binding"/>
    <property type="evidence" value="ECO:0007669"/>
    <property type="project" value="UniProtKB-KW"/>
</dbReference>
<dbReference type="OrthoDB" id="177652at2"/>
<proteinExistence type="predicted"/>
<gene>
    <name evidence="6" type="ORF">FK219_003595</name>
</gene>
<evidence type="ECO:0000313" key="6">
    <source>
        <dbReference type="EMBL" id="NHF62333.1"/>
    </source>
</evidence>
<evidence type="ECO:0000256" key="5">
    <source>
        <dbReference type="ARBA" id="ARBA00023014"/>
    </source>
</evidence>
<evidence type="ECO:0000256" key="1">
    <source>
        <dbReference type="ARBA" id="ARBA00022485"/>
    </source>
</evidence>
<dbReference type="Proteomes" id="UP000818266">
    <property type="component" value="Unassembled WGS sequence"/>
</dbReference>
<dbReference type="InterPro" id="IPR039650">
    <property type="entry name" value="HdrA-like"/>
</dbReference>
<evidence type="ECO:0000256" key="2">
    <source>
        <dbReference type="ARBA" id="ARBA00022723"/>
    </source>
</evidence>
<dbReference type="GO" id="GO:0016491">
    <property type="term" value="F:oxidoreductase activity"/>
    <property type="evidence" value="ECO:0007669"/>
    <property type="project" value="UniProtKB-KW"/>
</dbReference>
<keyword evidence="5" id="KW-0411">Iron-sulfur</keyword>
<dbReference type="Pfam" id="PF12831">
    <property type="entry name" value="FAD_oxidored"/>
    <property type="match status" value="1"/>
</dbReference>
<evidence type="ECO:0000313" key="7">
    <source>
        <dbReference type="Proteomes" id="UP000818266"/>
    </source>
</evidence>
<keyword evidence="4" id="KW-0408">Iron</keyword>
<keyword evidence="3" id="KW-0560">Oxidoreductase</keyword>
<dbReference type="GO" id="GO:0051539">
    <property type="term" value="F:4 iron, 4 sulfur cluster binding"/>
    <property type="evidence" value="ECO:0007669"/>
    <property type="project" value="UniProtKB-KW"/>
</dbReference>
<accession>A0A9E5JKT2</accession>
<sequence length="458" mass="48087">MTNGPLIDPASAAEPPPTAFHAVRLSERDVSHLPVIWAGDVVVVGGGSAGSAAAVAAARHGASTLVIENGGFFGGTAAAVLDTMYGFFAPGTDQRVVGGIGWELASALLDVGSAILRGNTYGAGLGVTYEPEALKAEWDRLLVESGAQPLLHTRFTASVLDGTRMTAVVVLTRRGPFLVRAARFVDASGDADVAWAAGCTLEQPSASARVQPLTTTFRVGGVEQPASTAELHRLLQDAAASGAYRLPRREGSSHHTVLPGVFHTNLTRVAGIDPTNPWATTAAEIEGRSQTVEYIRFLRDRMPGYENSYLLSTSVWIGTRETRRLIGRYVLDRDDVVSARRFDDEIALCAAPIEDHDGGTATIWRYVATAEGEPPSGKTYGVPYRCLVPVEVDSLLVAGRSLSATHDAHASARSIAQCLSYGQAAGTAAALSVSAGVSPSEVNADDLRQALVADAVML</sequence>
<evidence type="ECO:0000256" key="4">
    <source>
        <dbReference type="ARBA" id="ARBA00023004"/>
    </source>
</evidence>
<comment type="caution">
    <text evidence="6">The sequence shown here is derived from an EMBL/GenBank/DDBJ whole genome shotgun (WGS) entry which is preliminary data.</text>
</comment>
<dbReference type="PANTHER" id="PTHR43498:SF1">
    <property type="entry name" value="COB--COM HETERODISULFIDE REDUCTASE IRON-SULFUR SUBUNIT A"/>
    <property type="match status" value="1"/>
</dbReference>
<protein>
    <submittedName>
        <fullName evidence="6">FAD-dependent oxidoreductase</fullName>
    </submittedName>
</protein>
<organism evidence="6 7">
    <name type="scientific">Microcella pacifica</name>
    <dbReference type="NCBI Taxonomy" id="2591847"/>
    <lineage>
        <taxon>Bacteria</taxon>
        <taxon>Bacillati</taxon>
        <taxon>Actinomycetota</taxon>
        <taxon>Actinomycetes</taxon>
        <taxon>Micrococcales</taxon>
        <taxon>Microbacteriaceae</taxon>
        <taxon>Microcella</taxon>
    </lineage>
</organism>
<reference evidence="6 7" key="1">
    <citation type="submission" date="2020-03" db="EMBL/GenBank/DDBJ databases">
        <title>Chryseoglobus sp. isolated from a deep-sea seamount.</title>
        <authorList>
            <person name="Zhang D.-C."/>
        </authorList>
    </citation>
    <scope>NUCLEOTIDE SEQUENCE [LARGE SCALE GENOMIC DNA]</scope>
    <source>
        <strain evidence="6 7">KN1116</strain>
    </source>
</reference>
<dbReference type="InterPro" id="IPR036188">
    <property type="entry name" value="FAD/NAD-bd_sf"/>
</dbReference>
<dbReference type="EMBL" id="VIKT02000004">
    <property type="protein sequence ID" value="NHF62333.1"/>
    <property type="molecule type" value="Genomic_DNA"/>
</dbReference>
<dbReference type="RefSeq" id="WP_152583064.1">
    <property type="nucleotide sequence ID" value="NZ_VIKT02000004.1"/>
</dbReference>
<evidence type="ECO:0000256" key="3">
    <source>
        <dbReference type="ARBA" id="ARBA00023002"/>
    </source>
</evidence>
<keyword evidence="1" id="KW-0004">4Fe-4S</keyword>
<dbReference type="PANTHER" id="PTHR43498">
    <property type="entry name" value="FERREDOXIN:COB-COM HETERODISULFIDE REDUCTASE SUBUNIT A"/>
    <property type="match status" value="1"/>
</dbReference>
<dbReference type="AlphaFoldDB" id="A0A9E5JKT2"/>
<name>A0A9E5JKT2_9MICO</name>